<reference evidence="1" key="1">
    <citation type="submission" date="2022-12" db="EMBL/GenBank/DDBJ databases">
        <authorList>
            <person name="Wang J."/>
        </authorList>
    </citation>
    <scope>NUCLEOTIDE SEQUENCE</scope>
    <source>
        <strain evidence="1">HY-42-06</strain>
    </source>
</reference>
<dbReference type="RefSeq" id="WP_268050094.1">
    <property type="nucleotide sequence ID" value="NZ_JAPQES010000004.1"/>
</dbReference>
<accession>A0ABT4CQ98</accession>
<evidence type="ECO:0000313" key="2">
    <source>
        <dbReference type="Proteomes" id="UP001079657"/>
    </source>
</evidence>
<organism evidence="1 2">
    <name type="scientific">Clostridium ganghwense</name>
    <dbReference type="NCBI Taxonomy" id="312089"/>
    <lineage>
        <taxon>Bacteria</taxon>
        <taxon>Bacillati</taxon>
        <taxon>Bacillota</taxon>
        <taxon>Clostridia</taxon>
        <taxon>Eubacteriales</taxon>
        <taxon>Clostridiaceae</taxon>
        <taxon>Clostridium</taxon>
    </lineage>
</organism>
<name>A0ABT4CQ98_9CLOT</name>
<proteinExistence type="predicted"/>
<dbReference type="EMBL" id="JAPQES010000004">
    <property type="protein sequence ID" value="MCY6371224.1"/>
    <property type="molecule type" value="Genomic_DNA"/>
</dbReference>
<comment type="caution">
    <text evidence="1">The sequence shown here is derived from an EMBL/GenBank/DDBJ whole genome shotgun (WGS) entry which is preliminary data.</text>
</comment>
<dbReference type="Proteomes" id="UP001079657">
    <property type="component" value="Unassembled WGS sequence"/>
</dbReference>
<gene>
    <name evidence="1" type="ORF">OXH55_11310</name>
</gene>
<keyword evidence="2" id="KW-1185">Reference proteome</keyword>
<evidence type="ECO:0000313" key="1">
    <source>
        <dbReference type="EMBL" id="MCY6371224.1"/>
    </source>
</evidence>
<sequence length="72" mass="8324">MYYVYENWTADKKAVIHRGECRFCNNGKGTGKGTLGESNGKWHGGYLKYQDAKKKAESLENREVRECKFCIK</sequence>
<evidence type="ECO:0008006" key="3">
    <source>
        <dbReference type="Google" id="ProtNLM"/>
    </source>
</evidence>
<protein>
    <recommendedName>
        <fullName evidence="3">HNH endonuclease</fullName>
    </recommendedName>
</protein>